<keyword evidence="6" id="KW-1185">Reference proteome</keyword>
<accession>A0ABT3HRQ8</accession>
<name>A0ABT3HRQ8_9FLAO</name>
<dbReference type="InterPro" id="IPR009057">
    <property type="entry name" value="Homeodomain-like_sf"/>
</dbReference>
<dbReference type="Gene3D" id="1.10.10.60">
    <property type="entry name" value="Homeodomain-like"/>
    <property type="match status" value="1"/>
</dbReference>
<evidence type="ECO:0000313" key="6">
    <source>
        <dbReference type="Proteomes" id="UP001163719"/>
    </source>
</evidence>
<dbReference type="EMBL" id="JAPDHV010000007">
    <property type="protein sequence ID" value="MCW3162476.1"/>
    <property type="molecule type" value="Genomic_DNA"/>
</dbReference>
<reference evidence="5" key="1">
    <citation type="submission" date="2022-10" db="EMBL/GenBank/DDBJ databases">
        <title>Chryseobacterium babae sp. nov. isolated from the gut of the beetle Oryctes rhinoceros, and Chryseobacterium kimseyorum sp. nov., isolated from a stick insect rearing cage.</title>
        <authorList>
            <person name="Shelomi M."/>
            <person name="Han C.-J."/>
            <person name="Chen W.-M."/>
            <person name="Chen H.-K."/>
            <person name="Liaw S.-J."/>
            <person name="Muhle E."/>
            <person name="Clermont D."/>
        </authorList>
    </citation>
    <scope>NUCLEOTIDE SEQUENCE</scope>
    <source>
        <strain evidence="5">WLa1L2M3</strain>
    </source>
</reference>
<keyword evidence="1" id="KW-0805">Transcription regulation</keyword>
<dbReference type="RefSeq" id="WP_264744393.1">
    <property type="nucleotide sequence ID" value="NZ_JAPDHV010000007.1"/>
</dbReference>
<keyword evidence="2" id="KW-0238">DNA-binding</keyword>
<sequence>MKKDKNIPQKRSAEIVKQYFEFLDHHINDVISGEVQEFMELNQIAASLAISHNHLADTIQKETGNHPCHFYDLKIIEEAKKMLTETDKSIADIAKILTYDPSNFSKFFKKFVGATPGQFRKISKK</sequence>
<evidence type="ECO:0000313" key="5">
    <source>
        <dbReference type="EMBL" id="MCW3162476.1"/>
    </source>
</evidence>
<dbReference type="SMART" id="SM00342">
    <property type="entry name" value="HTH_ARAC"/>
    <property type="match status" value="1"/>
</dbReference>
<dbReference type="PANTHER" id="PTHR43280:SF32">
    <property type="entry name" value="TRANSCRIPTIONAL REGULATORY PROTEIN"/>
    <property type="match status" value="1"/>
</dbReference>
<evidence type="ECO:0000259" key="4">
    <source>
        <dbReference type="PROSITE" id="PS01124"/>
    </source>
</evidence>
<dbReference type="PROSITE" id="PS01124">
    <property type="entry name" value="HTH_ARAC_FAMILY_2"/>
    <property type="match status" value="1"/>
</dbReference>
<dbReference type="InterPro" id="IPR018060">
    <property type="entry name" value="HTH_AraC"/>
</dbReference>
<organism evidence="5 6">
    <name type="scientific">Chryseobacterium oryctis</name>
    <dbReference type="NCBI Taxonomy" id="2952618"/>
    <lineage>
        <taxon>Bacteria</taxon>
        <taxon>Pseudomonadati</taxon>
        <taxon>Bacteroidota</taxon>
        <taxon>Flavobacteriia</taxon>
        <taxon>Flavobacteriales</taxon>
        <taxon>Weeksellaceae</taxon>
        <taxon>Chryseobacterium group</taxon>
        <taxon>Chryseobacterium</taxon>
    </lineage>
</organism>
<proteinExistence type="predicted"/>
<evidence type="ECO:0000256" key="1">
    <source>
        <dbReference type="ARBA" id="ARBA00023015"/>
    </source>
</evidence>
<dbReference type="Pfam" id="PF12833">
    <property type="entry name" value="HTH_18"/>
    <property type="match status" value="1"/>
</dbReference>
<dbReference type="Proteomes" id="UP001163719">
    <property type="component" value="Unassembled WGS sequence"/>
</dbReference>
<keyword evidence="3" id="KW-0804">Transcription</keyword>
<evidence type="ECO:0000256" key="2">
    <source>
        <dbReference type="ARBA" id="ARBA00023125"/>
    </source>
</evidence>
<dbReference type="PANTHER" id="PTHR43280">
    <property type="entry name" value="ARAC-FAMILY TRANSCRIPTIONAL REGULATOR"/>
    <property type="match status" value="1"/>
</dbReference>
<feature type="domain" description="HTH araC/xylS-type" evidence="4">
    <location>
        <begin position="25"/>
        <end position="122"/>
    </location>
</feature>
<gene>
    <name evidence="5" type="ORF">OH806_14490</name>
</gene>
<evidence type="ECO:0000256" key="3">
    <source>
        <dbReference type="ARBA" id="ARBA00023163"/>
    </source>
</evidence>
<comment type="caution">
    <text evidence="5">The sequence shown here is derived from an EMBL/GenBank/DDBJ whole genome shotgun (WGS) entry which is preliminary data.</text>
</comment>
<protein>
    <submittedName>
        <fullName evidence="5">AraC family transcriptional regulator</fullName>
    </submittedName>
</protein>
<dbReference type="SUPFAM" id="SSF46689">
    <property type="entry name" value="Homeodomain-like"/>
    <property type="match status" value="1"/>
</dbReference>